<dbReference type="eggNOG" id="ENOG5034196">
    <property type="taxonomic scope" value="Bacteria"/>
</dbReference>
<organism evidence="2 3">
    <name type="scientific">Treponema maltophilum ATCC 51939</name>
    <dbReference type="NCBI Taxonomy" id="1125699"/>
    <lineage>
        <taxon>Bacteria</taxon>
        <taxon>Pseudomonadati</taxon>
        <taxon>Spirochaetota</taxon>
        <taxon>Spirochaetia</taxon>
        <taxon>Spirochaetales</taxon>
        <taxon>Treponemataceae</taxon>
        <taxon>Treponema</taxon>
    </lineage>
</organism>
<feature type="domain" description="Pallilysin beta barrel" evidence="1">
    <location>
        <begin position="255"/>
        <end position="372"/>
    </location>
</feature>
<protein>
    <recommendedName>
        <fullName evidence="1">Pallilysin beta barrel domain-containing protein</fullName>
    </recommendedName>
</protein>
<comment type="caution">
    <text evidence="2">The sequence shown here is derived from an EMBL/GenBank/DDBJ whole genome shotgun (WGS) entry which is preliminary data.</text>
</comment>
<dbReference type="HOGENOM" id="CLU_042921_0_0_12"/>
<sequence length="510" mass="56959">MKKLTIILFATAGIAVVFFAVKRQWVASNAKDTVRTKTVIPAVQGGKPTFLQEESIPGDDITLTSLIPLQTGESLIASSSADFDLDGYDDQVIAVKTPDSSFIKVVAGLYNPLVNRYERAAEITTDIEQAKTFSLSVMDITGTHENAIIVTGYGTQNESRFQAWLPRKSLQRFSLHEIVNLYAEGTVFVQQRPRSDSYPMEDVDGESFPIWAYTSDDESPESSLDQLQIMYDWNKREQKYVEKVRTRITQKSITAQELAKIQDGTEKTFAAFLNGLWTKAGTTAEKNRYLFCDYDKKEVIFFQNDRQEIYAWERSTLRRNGILVYTTNRSMPNISRRFDIALVSADEIRIKVVDDLGMLIGSETLWDGNYKKQNTETLFAAASKKEGQPSDIAAVLQTTSRTFWKCDNGWNITFSGSTYSAKNGTLTETGVFSPLTIFGENLLQFKSRQNGGVFSGFYRTEIAAGPVTDAETGKSTSGTRIVLHPVTVSLSQIEPAAVKSLQLESETVQD</sequence>
<dbReference type="NCBIfam" id="NF033751">
    <property type="entry name" value="pallilysin_like"/>
    <property type="match status" value="1"/>
</dbReference>
<dbReference type="InterPro" id="IPR041037">
    <property type="entry name" value="Pallilysin"/>
</dbReference>
<dbReference type="Pfam" id="PF18663">
    <property type="entry name" value="Pallilysin"/>
    <property type="match status" value="1"/>
</dbReference>
<dbReference type="EMBL" id="ATFF01000006">
    <property type="protein sequence ID" value="EPF31686.1"/>
    <property type="molecule type" value="Genomic_DNA"/>
</dbReference>
<evidence type="ECO:0000259" key="1">
    <source>
        <dbReference type="Pfam" id="PF18663"/>
    </source>
</evidence>
<dbReference type="OrthoDB" id="366418at2"/>
<keyword evidence="3" id="KW-1185">Reference proteome</keyword>
<reference evidence="2 3" key="1">
    <citation type="submission" date="2013-04" db="EMBL/GenBank/DDBJ databases">
        <title>The Genome Sequence of Treponema maltophilum ATCC 51939.</title>
        <authorList>
            <consortium name="The Broad Institute Genomics Platform"/>
            <person name="Earl A."/>
            <person name="Ward D."/>
            <person name="Feldgarden M."/>
            <person name="Gevers D."/>
            <person name="Leonetti C."/>
            <person name="Blanton J.M."/>
            <person name="Dewhirst F.E."/>
            <person name="Izard J."/>
            <person name="Walker B."/>
            <person name="Young S."/>
            <person name="Zeng Q."/>
            <person name="Gargeya S."/>
            <person name="Fitzgerald M."/>
            <person name="Haas B."/>
            <person name="Abouelleil A."/>
            <person name="Allen A.W."/>
            <person name="Alvarado L."/>
            <person name="Arachchi H.M."/>
            <person name="Berlin A.M."/>
            <person name="Chapman S.B."/>
            <person name="Gainer-Dewar J."/>
            <person name="Goldberg J."/>
            <person name="Griggs A."/>
            <person name="Gujja S."/>
            <person name="Hansen M."/>
            <person name="Howarth C."/>
            <person name="Imamovic A."/>
            <person name="Ireland A."/>
            <person name="Larimer J."/>
            <person name="McCowan C."/>
            <person name="Murphy C."/>
            <person name="Pearson M."/>
            <person name="Poon T.W."/>
            <person name="Priest M."/>
            <person name="Roberts A."/>
            <person name="Saif S."/>
            <person name="Shea T."/>
            <person name="Sisk P."/>
            <person name="Sykes S."/>
            <person name="Wortman J."/>
            <person name="Nusbaum C."/>
            <person name="Birren B."/>
        </authorList>
    </citation>
    <scope>NUCLEOTIDE SEQUENCE [LARGE SCALE GENOMIC DNA]</scope>
    <source>
        <strain evidence="2 3">ATCC 51939</strain>
    </source>
</reference>
<dbReference type="RefSeq" id="WP_016526295.1">
    <property type="nucleotide sequence ID" value="NZ_KE332518.1"/>
</dbReference>
<dbReference type="STRING" id="1125699.HMPREF9194_02037"/>
<dbReference type="PATRIC" id="fig|1125699.3.peg.2057"/>
<dbReference type="Proteomes" id="UP000014541">
    <property type="component" value="Unassembled WGS sequence"/>
</dbReference>
<evidence type="ECO:0000313" key="3">
    <source>
        <dbReference type="Proteomes" id="UP000014541"/>
    </source>
</evidence>
<evidence type="ECO:0000313" key="2">
    <source>
        <dbReference type="EMBL" id="EPF31686.1"/>
    </source>
</evidence>
<accession>S3K422</accession>
<gene>
    <name evidence="2" type="ORF">HMPREF9194_02037</name>
</gene>
<dbReference type="AlphaFoldDB" id="S3K422"/>
<proteinExistence type="predicted"/>
<name>S3K422_TREMA</name>